<evidence type="ECO:0000256" key="1">
    <source>
        <dbReference type="SAM" id="SignalP"/>
    </source>
</evidence>
<dbReference type="Proteomes" id="UP000053989">
    <property type="component" value="Unassembled WGS sequence"/>
</dbReference>
<gene>
    <name evidence="2" type="ORF">SCLCIDRAFT_866873</name>
</gene>
<reference evidence="3" key="2">
    <citation type="submission" date="2015-01" db="EMBL/GenBank/DDBJ databases">
        <title>Evolutionary Origins and Diversification of the Mycorrhizal Mutualists.</title>
        <authorList>
            <consortium name="DOE Joint Genome Institute"/>
            <consortium name="Mycorrhizal Genomics Consortium"/>
            <person name="Kohler A."/>
            <person name="Kuo A."/>
            <person name="Nagy L.G."/>
            <person name="Floudas D."/>
            <person name="Copeland A."/>
            <person name="Barry K.W."/>
            <person name="Cichocki N."/>
            <person name="Veneault-Fourrey C."/>
            <person name="LaButti K."/>
            <person name="Lindquist E.A."/>
            <person name="Lipzen A."/>
            <person name="Lundell T."/>
            <person name="Morin E."/>
            <person name="Murat C."/>
            <person name="Riley R."/>
            <person name="Ohm R."/>
            <person name="Sun H."/>
            <person name="Tunlid A."/>
            <person name="Henrissat B."/>
            <person name="Grigoriev I.V."/>
            <person name="Hibbett D.S."/>
            <person name="Martin F."/>
        </authorList>
    </citation>
    <scope>NUCLEOTIDE SEQUENCE [LARGE SCALE GENOMIC DNA]</scope>
    <source>
        <strain evidence="3">Foug A</strain>
    </source>
</reference>
<name>A0A0C3E0W8_9AGAM</name>
<evidence type="ECO:0000313" key="3">
    <source>
        <dbReference type="Proteomes" id="UP000053989"/>
    </source>
</evidence>
<dbReference type="HOGENOM" id="CLU_2016574_0_0_1"/>
<dbReference type="InParanoid" id="A0A0C3E0W8"/>
<evidence type="ECO:0008006" key="4">
    <source>
        <dbReference type="Google" id="ProtNLM"/>
    </source>
</evidence>
<proteinExistence type="predicted"/>
<dbReference type="AlphaFoldDB" id="A0A0C3E0W8"/>
<accession>A0A0C3E0W8</accession>
<feature type="chain" id="PRO_5002176933" description="Secreted protein" evidence="1">
    <location>
        <begin position="22"/>
        <end position="123"/>
    </location>
</feature>
<keyword evidence="3" id="KW-1185">Reference proteome</keyword>
<keyword evidence="1" id="KW-0732">Signal</keyword>
<protein>
    <recommendedName>
        <fullName evidence="4">Secreted protein</fullName>
    </recommendedName>
</protein>
<feature type="signal peptide" evidence="1">
    <location>
        <begin position="1"/>
        <end position="21"/>
    </location>
</feature>
<dbReference type="EMBL" id="KN822049">
    <property type="protein sequence ID" value="KIM61741.1"/>
    <property type="molecule type" value="Genomic_DNA"/>
</dbReference>
<sequence>MLPPPEHTLLLLIADISCTTAVQTLPIPNPRTVYMDVVPTCPLVNTTRSSTDPTLRTDRTQILHGQTYGALRSRALTLRARRSGACRRLQAAPVLRVQRTLQYSALAHSQRNDCARTGTPLHR</sequence>
<reference evidence="2 3" key="1">
    <citation type="submission" date="2014-04" db="EMBL/GenBank/DDBJ databases">
        <authorList>
            <consortium name="DOE Joint Genome Institute"/>
            <person name="Kuo A."/>
            <person name="Kohler A."/>
            <person name="Nagy L.G."/>
            <person name="Floudas D."/>
            <person name="Copeland A."/>
            <person name="Barry K.W."/>
            <person name="Cichocki N."/>
            <person name="Veneault-Fourrey C."/>
            <person name="LaButti K."/>
            <person name="Lindquist E.A."/>
            <person name="Lipzen A."/>
            <person name="Lundell T."/>
            <person name="Morin E."/>
            <person name="Murat C."/>
            <person name="Sun H."/>
            <person name="Tunlid A."/>
            <person name="Henrissat B."/>
            <person name="Grigoriev I.V."/>
            <person name="Hibbett D.S."/>
            <person name="Martin F."/>
            <person name="Nordberg H.P."/>
            <person name="Cantor M.N."/>
            <person name="Hua S.X."/>
        </authorList>
    </citation>
    <scope>NUCLEOTIDE SEQUENCE [LARGE SCALE GENOMIC DNA]</scope>
    <source>
        <strain evidence="2 3">Foug A</strain>
    </source>
</reference>
<organism evidence="2 3">
    <name type="scientific">Scleroderma citrinum Foug A</name>
    <dbReference type="NCBI Taxonomy" id="1036808"/>
    <lineage>
        <taxon>Eukaryota</taxon>
        <taxon>Fungi</taxon>
        <taxon>Dikarya</taxon>
        <taxon>Basidiomycota</taxon>
        <taxon>Agaricomycotina</taxon>
        <taxon>Agaricomycetes</taxon>
        <taxon>Agaricomycetidae</taxon>
        <taxon>Boletales</taxon>
        <taxon>Sclerodermatineae</taxon>
        <taxon>Sclerodermataceae</taxon>
        <taxon>Scleroderma</taxon>
    </lineage>
</organism>
<evidence type="ECO:0000313" key="2">
    <source>
        <dbReference type="EMBL" id="KIM61741.1"/>
    </source>
</evidence>